<dbReference type="Pfam" id="PF04879">
    <property type="entry name" value="Molybdop_Fe4S4"/>
    <property type="match status" value="1"/>
</dbReference>
<gene>
    <name evidence="7" type="ORF">IFK94_15805</name>
</gene>
<dbReference type="InterPro" id="IPR006655">
    <property type="entry name" value="Mopterin_OxRdtase_prok_CS"/>
</dbReference>
<dbReference type="InterPro" id="IPR006963">
    <property type="entry name" value="Mopterin_OxRdtase_4Fe-4S_dom"/>
</dbReference>
<dbReference type="SUPFAM" id="SSF53706">
    <property type="entry name" value="Formate dehydrogenase/DMSO reductase, domains 1-3"/>
    <property type="match status" value="1"/>
</dbReference>
<dbReference type="SMART" id="SM00926">
    <property type="entry name" value="Molybdop_Fe4S4"/>
    <property type="match status" value="1"/>
</dbReference>
<protein>
    <submittedName>
        <fullName evidence="7">Molybdopterin-dependent oxidoreductase</fullName>
    </submittedName>
</protein>
<dbReference type="InterPro" id="IPR009010">
    <property type="entry name" value="Asp_de-COase-like_dom_sf"/>
</dbReference>
<evidence type="ECO:0000256" key="4">
    <source>
        <dbReference type="ARBA" id="ARBA00023004"/>
    </source>
</evidence>
<keyword evidence="2" id="KW-0479">Metal-binding</keyword>
<evidence type="ECO:0000256" key="3">
    <source>
        <dbReference type="ARBA" id="ARBA00023002"/>
    </source>
</evidence>
<organism evidence="7 8">
    <name type="scientific">Candidatus Polarisedimenticola svalbardensis</name>
    <dbReference type="NCBI Taxonomy" id="2886004"/>
    <lineage>
        <taxon>Bacteria</taxon>
        <taxon>Pseudomonadati</taxon>
        <taxon>Acidobacteriota</taxon>
        <taxon>Candidatus Polarisedimenticolia</taxon>
        <taxon>Candidatus Polarisedimenticolales</taxon>
        <taxon>Candidatus Polarisedimenticolaceae</taxon>
        <taxon>Candidatus Polarisedimenticola</taxon>
    </lineage>
</organism>
<dbReference type="Pfam" id="PF00384">
    <property type="entry name" value="Molybdopterin"/>
    <property type="match status" value="1"/>
</dbReference>
<dbReference type="Gene3D" id="3.40.228.10">
    <property type="entry name" value="Dimethylsulfoxide Reductase, domain 2"/>
    <property type="match status" value="1"/>
</dbReference>
<dbReference type="InterPro" id="IPR006656">
    <property type="entry name" value="Mopterin_OxRdtase"/>
</dbReference>
<dbReference type="Proteomes" id="UP000648239">
    <property type="component" value="Unassembled WGS sequence"/>
</dbReference>
<name>A0A8J7C2U9_9BACT</name>
<comment type="caution">
    <text evidence="7">The sequence shown here is derived from an EMBL/GenBank/DDBJ whole genome shotgun (WGS) entry which is preliminary data.</text>
</comment>
<accession>A0A8J7C2U9</accession>
<dbReference type="CDD" id="cd02766">
    <property type="entry name" value="MopB_3"/>
    <property type="match status" value="1"/>
</dbReference>
<evidence type="ECO:0000313" key="7">
    <source>
        <dbReference type="EMBL" id="MBD3869585.1"/>
    </source>
</evidence>
<dbReference type="GO" id="GO:0051536">
    <property type="term" value="F:iron-sulfur cluster binding"/>
    <property type="evidence" value="ECO:0007669"/>
    <property type="project" value="UniProtKB-KW"/>
</dbReference>
<dbReference type="PANTHER" id="PTHR43742">
    <property type="entry name" value="TRIMETHYLAMINE-N-OXIDE REDUCTASE"/>
    <property type="match status" value="1"/>
</dbReference>
<dbReference type="InterPro" id="IPR050612">
    <property type="entry name" value="Prok_Mopterin_Oxidored"/>
</dbReference>
<dbReference type="Gene3D" id="2.40.40.20">
    <property type="match status" value="1"/>
</dbReference>
<evidence type="ECO:0000259" key="6">
    <source>
        <dbReference type="PROSITE" id="PS51669"/>
    </source>
</evidence>
<dbReference type="SUPFAM" id="SSF50692">
    <property type="entry name" value="ADC-like"/>
    <property type="match status" value="1"/>
</dbReference>
<evidence type="ECO:0000256" key="1">
    <source>
        <dbReference type="ARBA" id="ARBA00022505"/>
    </source>
</evidence>
<dbReference type="PANTHER" id="PTHR43742:SF6">
    <property type="entry name" value="OXIDOREDUCTASE YYAE-RELATED"/>
    <property type="match status" value="1"/>
</dbReference>
<reference evidence="7 8" key="1">
    <citation type="submission" date="2020-08" db="EMBL/GenBank/DDBJ databases">
        <title>Acidobacteriota in marine sediments use diverse sulfur dissimilation pathways.</title>
        <authorList>
            <person name="Wasmund K."/>
        </authorList>
    </citation>
    <scope>NUCLEOTIDE SEQUENCE [LARGE SCALE GENOMIC DNA]</scope>
    <source>
        <strain evidence="7">MAG AM4</strain>
    </source>
</reference>
<keyword evidence="4" id="KW-0408">Iron</keyword>
<sequence>MSTKEIKTACNRDCPDACGMIARVEDGRVVELRGDPEHPVTRGFLCYRTNRFLKRQYHPDRLTTPLVREGDSFRKASWDEVLDRIATTMKTIRDESGPTAILHYRSGGSLGIMKHVTDTFFERFGPTAVKGGDICSGAGETAQITDFGLSDSNDLSDLLNSRTIVLWGKNPHVSNVHLLPVLKEAKENGARIVTIDPVRHKGAGLADLVLQPRTGGDLALALGVAHRLFDHDGIDPETSEYCDHFPEFERLVRSRTLPEWAAMADVPVNGLEAFAEMYAEGPAAIQIGWGMQRRRNGSTIVRAVDALATVSGNIGIPGGGASFYFQRRGAFDTSFQKGNAVAPRLIPEHSLGRSILSADPKVRMVWVTCGNPVATLPDSHATAEALRTRDLTVVVDSFLTDTARSADIVLPVTTMLEDDDLVGAYGHHWIAEVTPVVQAPGEVKTDYEIVQALAPKVGLKGEFQEPVKAWKEKMLNTDNLSALVTGAIRNPGAPQVVFADRTFPTASGKVNLLHDPDLAIPNPPPDYPLQLMALSTRKAQCAQWEGEEPEGPIVATVHPDSAPGFTGGDVAALESEMGTLGVQLKFDDRQRIGLVLVDKCGWLSSGQSANAITPAWETDAGGGAAYYETPVRIRPA</sequence>
<dbReference type="AlphaFoldDB" id="A0A8J7C2U9"/>
<evidence type="ECO:0000256" key="2">
    <source>
        <dbReference type="ARBA" id="ARBA00022723"/>
    </source>
</evidence>
<keyword evidence="1" id="KW-0500">Molybdenum</keyword>
<evidence type="ECO:0000256" key="5">
    <source>
        <dbReference type="ARBA" id="ARBA00023014"/>
    </source>
</evidence>
<keyword evidence="3" id="KW-0560">Oxidoreductase</keyword>
<dbReference type="Gene3D" id="3.30.2070.10">
    <property type="entry name" value="Formate dehydrogenase/DMSO reductase"/>
    <property type="match status" value="1"/>
</dbReference>
<dbReference type="PROSITE" id="PS51669">
    <property type="entry name" value="4FE4S_MOW_BIS_MGD"/>
    <property type="match status" value="1"/>
</dbReference>
<keyword evidence="5" id="KW-0411">Iron-sulfur</keyword>
<dbReference type="GO" id="GO:0046872">
    <property type="term" value="F:metal ion binding"/>
    <property type="evidence" value="ECO:0007669"/>
    <property type="project" value="UniProtKB-KW"/>
</dbReference>
<dbReference type="PROSITE" id="PS00490">
    <property type="entry name" value="MOLYBDOPTERIN_PROK_2"/>
    <property type="match status" value="1"/>
</dbReference>
<dbReference type="GO" id="GO:0016491">
    <property type="term" value="F:oxidoreductase activity"/>
    <property type="evidence" value="ECO:0007669"/>
    <property type="project" value="UniProtKB-KW"/>
</dbReference>
<dbReference type="Gene3D" id="3.40.50.740">
    <property type="match status" value="1"/>
</dbReference>
<dbReference type="Gene3D" id="2.20.25.90">
    <property type="entry name" value="ADC-like domains"/>
    <property type="match status" value="1"/>
</dbReference>
<evidence type="ECO:0000313" key="8">
    <source>
        <dbReference type="Proteomes" id="UP000648239"/>
    </source>
</evidence>
<feature type="domain" description="4Fe-4S Mo/W bis-MGD-type" evidence="6">
    <location>
        <begin position="3"/>
        <end position="60"/>
    </location>
</feature>
<proteinExistence type="predicted"/>
<dbReference type="EMBL" id="JACXWD010000119">
    <property type="protein sequence ID" value="MBD3869585.1"/>
    <property type="molecule type" value="Genomic_DNA"/>
</dbReference>